<dbReference type="AlphaFoldDB" id="W9NE70"/>
<dbReference type="Proteomes" id="UP000030751">
    <property type="component" value="Unassembled WGS sequence"/>
</dbReference>
<organism evidence="1">
    <name type="scientific">Fusarium oxysporum f. sp. pisi HDV247</name>
    <dbReference type="NCBI Taxonomy" id="1080344"/>
    <lineage>
        <taxon>Eukaryota</taxon>
        <taxon>Fungi</taxon>
        <taxon>Dikarya</taxon>
        <taxon>Ascomycota</taxon>
        <taxon>Pezizomycotina</taxon>
        <taxon>Sordariomycetes</taxon>
        <taxon>Hypocreomycetidae</taxon>
        <taxon>Hypocreales</taxon>
        <taxon>Nectriaceae</taxon>
        <taxon>Fusarium</taxon>
        <taxon>Fusarium oxysporum species complex</taxon>
    </lineage>
</organism>
<dbReference type="HOGENOM" id="CLU_196953_0_0_1"/>
<accession>W9NE70</accession>
<dbReference type="EMBL" id="JH651025">
    <property type="protein sequence ID" value="EXA31063.1"/>
    <property type="molecule type" value="Genomic_DNA"/>
</dbReference>
<sequence>MAHLIKLATRQRDDQAQLMNDSRKVSLFLGDREPLNAVVAGLPPSNRSRMEGVSAPSI</sequence>
<evidence type="ECO:0000313" key="1">
    <source>
        <dbReference type="EMBL" id="EXA31063.1"/>
    </source>
</evidence>
<reference evidence="1" key="1">
    <citation type="submission" date="2011-10" db="EMBL/GenBank/DDBJ databases">
        <title>The Genome Sequence of Fusarium oxysporum HDV247.</title>
        <authorList>
            <consortium name="The Broad Institute Genome Sequencing Platform"/>
            <person name="Ma L.-J."/>
            <person name="Gale L.R."/>
            <person name="Schwartz D.C."/>
            <person name="Zhou S."/>
            <person name="Corby-Kistler H."/>
            <person name="Young S.K."/>
            <person name="Zeng Q."/>
            <person name="Gargeya S."/>
            <person name="Fitzgerald M."/>
            <person name="Haas B."/>
            <person name="Abouelleil A."/>
            <person name="Alvarado L."/>
            <person name="Arachchi H.M."/>
            <person name="Berlin A."/>
            <person name="Brown A."/>
            <person name="Chapman S.B."/>
            <person name="Chen Z."/>
            <person name="Dunbar C."/>
            <person name="Freedman E."/>
            <person name="Gearin G."/>
            <person name="Goldberg J."/>
            <person name="Griggs A."/>
            <person name="Gujja S."/>
            <person name="Heiman D."/>
            <person name="Howarth C."/>
            <person name="Larson L."/>
            <person name="Lui A."/>
            <person name="MacDonald P.J.P."/>
            <person name="Montmayeur A."/>
            <person name="Murphy C."/>
            <person name="Neiman D."/>
            <person name="Pearson M."/>
            <person name="Priest M."/>
            <person name="Roberts A."/>
            <person name="Saif S."/>
            <person name="Shea T."/>
            <person name="Shenoy N."/>
            <person name="Sisk P."/>
            <person name="Stolte C."/>
            <person name="Sykes S."/>
            <person name="Wortman J."/>
            <person name="Nusbaum C."/>
            <person name="Birren B."/>
        </authorList>
    </citation>
    <scope>NUCLEOTIDE SEQUENCE [LARGE SCALE GENOMIC DNA]</scope>
    <source>
        <strain evidence="1">HDV247</strain>
    </source>
</reference>
<gene>
    <name evidence="1" type="ORF">FOVG_17621</name>
</gene>
<name>W9NE70_FUSOX</name>
<proteinExistence type="predicted"/>
<protein>
    <submittedName>
        <fullName evidence="1">Uncharacterized protein</fullName>
    </submittedName>
</protein>
<reference evidence="1" key="2">
    <citation type="submission" date="2012-05" db="EMBL/GenBank/DDBJ databases">
        <title>Annotation of the Genome Sequence of Fusarium oxysporum HDV247.</title>
        <authorList>
            <consortium name="The Broad Institute Genomics Platform"/>
            <person name="Ma L.-J."/>
            <person name="Corby-Kistler H."/>
            <person name="Broz K."/>
            <person name="Gale L.R."/>
            <person name="Jonkers W."/>
            <person name="O'Donnell K."/>
            <person name="Ploetz R."/>
            <person name="Steinberg C."/>
            <person name="Schwartz D.C."/>
            <person name="VanEtten H."/>
            <person name="Zhou S."/>
            <person name="Young S.K."/>
            <person name="Zeng Q."/>
            <person name="Gargeya S."/>
            <person name="Fitzgerald M."/>
            <person name="Abouelleil A."/>
            <person name="Alvarado L."/>
            <person name="Chapman S.B."/>
            <person name="Gainer-Dewar J."/>
            <person name="Goldberg J."/>
            <person name="Griggs A."/>
            <person name="Gujja S."/>
            <person name="Hansen M."/>
            <person name="Howarth C."/>
            <person name="Imamovic A."/>
            <person name="Ireland A."/>
            <person name="Larimer J."/>
            <person name="McCowan C."/>
            <person name="Murphy C."/>
            <person name="Pearson M."/>
            <person name="Poon T.W."/>
            <person name="Priest M."/>
            <person name="Roberts A."/>
            <person name="Saif S."/>
            <person name="Shea T."/>
            <person name="Sykes S."/>
            <person name="Wortman J."/>
            <person name="Nusbaum C."/>
            <person name="Birren B."/>
        </authorList>
    </citation>
    <scope>NUCLEOTIDE SEQUENCE</scope>
    <source>
        <strain evidence="1">HDV247</strain>
    </source>
</reference>